<keyword evidence="5" id="KW-0663">Pyridoxal phosphate</keyword>
<sequence>MPAPTFEELLARPTLAWMGQNTTHLEPPAAVVAAMTASVASREFQLYAPPLGFERLRELILEDLGLAEADAWVTDGAVGGLYHLCTVLAPEISQLITSDPGWPWPGRFVGIGGRPLTVLDVYDQPGAKLSAAQIAEVIEPRSLIYLIDPLNPLGSLYSRSELEAIVALARETESYIVHDCTYRHFAEGHSLVAELYPERTFTTYSFSKWLGLAGLRLGAVVAAPELLTRLTTVPANPLGAPILAQRAAIAGLEGRGPWLQMLREVNRRNIAAVERVVADTGFGSVVVSPSQANFLAVDVSATGLHSEEVCARVLAQDVFIRPGTYQSPHFGARFVKISTSVPEHWVDRFSEAWTALAQEAAR</sequence>
<evidence type="ECO:0000256" key="5">
    <source>
        <dbReference type="ARBA" id="ARBA00022898"/>
    </source>
</evidence>
<evidence type="ECO:0000313" key="8">
    <source>
        <dbReference type="EMBL" id="WNM24081.1"/>
    </source>
</evidence>
<dbReference type="InterPro" id="IPR015421">
    <property type="entry name" value="PyrdxlP-dep_Trfase_major"/>
</dbReference>
<dbReference type="RefSeq" id="WP_313497495.1">
    <property type="nucleotide sequence ID" value="NZ_CP134879.1"/>
</dbReference>
<evidence type="ECO:0000259" key="7">
    <source>
        <dbReference type="Pfam" id="PF00155"/>
    </source>
</evidence>
<gene>
    <name evidence="8" type="ORF">RN606_12030</name>
</gene>
<dbReference type="GO" id="GO:0030170">
    <property type="term" value="F:pyridoxal phosphate binding"/>
    <property type="evidence" value="ECO:0007669"/>
    <property type="project" value="InterPro"/>
</dbReference>
<feature type="domain" description="Aminotransferase class I/classII large" evidence="7">
    <location>
        <begin position="19"/>
        <end position="348"/>
    </location>
</feature>
<dbReference type="AlphaFoldDB" id="A0AA96F4U2"/>
<keyword evidence="4 6" id="KW-0808">Transferase</keyword>
<proteinExistence type="inferred from homology"/>
<dbReference type="Proteomes" id="UP001304125">
    <property type="component" value="Chromosome"/>
</dbReference>
<evidence type="ECO:0000256" key="3">
    <source>
        <dbReference type="ARBA" id="ARBA00022576"/>
    </source>
</evidence>
<dbReference type="Gene3D" id="3.40.640.10">
    <property type="entry name" value="Type I PLP-dependent aspartate aminotransferase-like (Major domain)"/>
    <property type="match status" value="1"/>
</dbReference>
<evidence type="ECO:0000256" key="2">
    <source>
        <dbReference type="ARBA" id="ARBA00007441"/>
    </source>
</evidence>
<dbReference type="EMBL" id="CP134879">
    <property type="protein sequence ID" value="WNM24081.1"/>
    <property type="molecule type" value="Genomic_DNA"/>
</dbReference>
<comment type="cofactor">
    <cofactor evidence="1 6">
        <name>pyridoxal 5'-phosphate</name>
        <dbReference type="ChEBI" id="CHEBI:597326"/>
    </cofactor>
</comment>
<dbReference type="PANTHER" id="PTHR46383:SF1">
    <property type="entry name" value="ASPARTATE AMINOTRANSFERASE"/>
    <property type="match status" value="1"/>
</dbReference>
<comment type="similarity">
    <text evidence="2 6">Belongs to the class-I pyridoxal-phosphate-dependent aminotransferase family.</text>
</comment>
<keyword evidence="3 6" id="KW-0032">Aminotransferase</keyword>
<dbReference type="InterPro" id="IPR050596">
    <property type="entry name" value="AspAT/PAT-like"/>
</dbReference>
<evidence type="ECO:0000256" key="6">
    <source>
        <dbReference type="RuleBase" id="RU000481"/>
    </source>
</evidence>
<dbReference type="CDD" id="cd00609">
    <property type="entry name" value="AAT_like"/>
    <property type="match status" value="1"/>
</dbReference>
<dbReference type="GO" id="GO:0006520">
    <property type="term" value="P:amino acid metabolic process"/>
    <property type="evidence" value="ECO:0007669"/>
    <property type="project" value="InterPro"/>
</dbReference>
<dbReference type="Pfam" id="PF00155">
    <property type="entry name" value="Aminotran_1_2"/>
    <property type="match status" value="1"/>
</dbReference>
<dbReference type="InterPro" id="IPR004839">
    <property type="entry name" value="Aminotransferase_I/II_large"/>
</dbReference>
<organism evidence="8 9">
    <name type="scientific">Demequina capsici</name>
    <dbReference type="NCBI Taxonomy" id="3075620"/>
    <lineage>
        <taxon>Bacteria</taxon>
        <taxon>Bacillati</taxon>
        <taxon>Actinomycetota</taxon>
        <taxon>Actinomycetes</taxon>
        <taxon>Micrococcales</taxon>
        <taxon>Demequinaceae</taxon>
        <taxon>Demequina</taxon>
    </lineage>
</organism>
<dbReference type="EC" id="2.6.1.-" evidence="6"/>
<evidence type="ECO:0000256" key="4">
    <source>
        <dbReference type="ARBA" id="ARBA00022679"/>
    </source>
</evidence>
<evidence type="ECO:0000313" key="9">
    <source>
        <dbReference type="Proteomes" id="UP001304125"/>
    </source>
</evidence>
<name>A0AA96F4U2_9MICO</name>
<dbReference type="InterPro" id="IPR004838">
    <property type="entry name" value="NHTrfase_class1_PyrdxlP-BS"/>
</dbReference>
<dbReference type="PANTHER" id="PTHR46383">
    <property type="entry name" value="ASPARTATE AMINOTRANSFERASE"/>
    <property type="match status" value="1"/>
</dbReference>
<dbReference type="NCBIfam" id="NF004870">
    <property type="entry name" value="PRK06225.1"/>
    <property type="match status" value="1"/>
</dbReference>
<dbReference type="GO" id="GO:0008483">
    <property type="term" value="F:transaminase activity"/>
    <property type="evidence" value="ECO:0007669"/>
    <property type="project" value="UniProtKB-KW"/>
</dbReference>
<dbReference type="PROSITE" id="PS00105">
    <property type="entry name" value="AA_TRANSFER_CLASS_1"/>
    <property type="match status" value="1"/>
</dbReference>
<accession>A0AA96F4U2</accession>
<dbReference type="SUPFAM" id="SSF53383">
    <property type="entry name" value="PLP-dependent transferases"/>
    <property type="match status" value="1"/>
</dbReference>
<reference evidence="8 9" key="1">
    <citation type="submission" date="2023-09" db="EMBL/GenBank/DDBJ databases">
        <title>Demequina sp. a novel bacteria isolated from Capsicum annuum.</title>
        <authorList>
            <person name="Humaira Z."/>
            <person name="Lee J."/>
            <person name="Cho D."/>
        </authorList>
    </citation>
    <scope>NUCLEOTIDE SEQUENCE [LARGE SCALE GENOMIC DNA]</scope>
    <source>
        <strain evidence="8 9">OYTSA14</strain>
    </source>
</reference>
<dbReference type="InterPro" id="IPR015424">
    <property type="entry name" value="PyrdxlP-dep_Trfase"/>
</dbReference>
<evidence type="ECO:0000256" key="1">
    <source>
        <dbReference type="ARBA" id="ARBA00001933"/>
    </source>
</evidence>
<protein>
    <recommendedName>
        <fullName evidence="6">Aminotransferase</fullName>
        <ecNumber evidence="6">2.6.1.-</ecNumber>
    </recommendedName>
</protein>
<keyword evidence="9" id="KW-1185">Reference proteome</keyword>